<dbReference type="GO" id="GO:0016874">
    <property type="term" value="F:ligase activity"/>
    <property type="evidence" value="ECO:0007669"/>
    <property type="project" value="UniProtKB-KW"/>
</dbReference>
<keyword evidence="1" id="KW-0436">Ligase</keyword>
<accession>A0ABU0YEE0</accession>
<dbReference type="SUPFAM" id="SSF55144">
    <property type="entry name" value="LigT-like"/>
    <property type="match status" value="1"/>
</dbReference>
<reference evidence="2" key="1">
    <citation type="submission" date="2023-08" db="EMBL/GenBank/DDBJ databases">
        <title>Rhodospirillaceae gen. nov., a novel taxon isolated from the Yangtze River Yuezi River estuary sludge.</title>
        <authorList>
            <person name="Ruan L."/>
        </authorList>
    </citation>
    <scope>NUCLEOTIDE SEQUENCE [LARGE SCALE GENOMIC DNA]</scope>
    <source>
        <strain evidence="2">R-7</strain>
    </source>
</reference>
<evidence type="ECO:0000313" key="1">
    <source>
        <dbReference type="EMBL" id="MDQ7246067.1"/>
    </source>
</evidence>
<evidence type="ECO:0000313" key="2">
    <source>
        <dbReference type="Proteomes" id="UP001230156"/>
    </source>
</evidence>
<organism evidence="1 2">
    <name type="scientific">Dongia sedimenti</name>
    <dbReference type="NCBI Taxonomy" id="3064282"/>
    <lineage>
        <taxon>Bacteria</taxon>
        <taxon>Pseudomonadati</taxon>
        <taxon>Pseudomonadota</taxon>
        <taxon>Alphaproteobacteria</taxon>
        <taxon>Rhodospirillales</taxon>
        <taxon>Dongiaceae</taxon>
        <taxon>Dongia</taxon>
    </lineage>
</organism>
<name>A0ABU0YEE0_9PROT</name>
<gene>
    <name evidence="1" type="ORF">Q8A70_00240</name>
</gene>
<comment type="caution">
    <text evidence="1">The sequence shown here is derived from an EMBL/GenBank/DDBJ whole genome shotgun (WGS) entry which is preliminary data.</text>
</comment>
<dbReference type="RefSeq" id="WP_379953434.1">
    <property type="nucleotide sequence ID" value="NZ_JAUYVI010000001.1"/>
</dbReference>
<sequence>MPVFVIAPLGLQPADAERVELLRKTYDPHAAVVPPHVTMVFGVDDGLESEALRWARIQAGAFSACALRFTLATVARDYENSAWYLFLMPKQVPAVLAELHRRLNSGPLQGAPQVPFDAHLTLGRFQERVLAEAVARDCNEAGIGIEARIAALEVVLFDGKAARNRTVLPLSA</sequence>
<dbReference type="EMBL" id="JAUYVI010000001">
    <property type="protein sequence ID" value="MDQ7246067.1"/>
    <property type="molecule type" value="Genomic_DNA"/>
</dbReference>
<proteinExistence type="predicted"/>
<keyword evidence="2" id="KW-1185">Reference proteome</keyword>
<dbReference type="Gene3D" id="3.90.1140.10">
    <property type="entry name" value="Cyclic phosphodiesterase"/>
    <property type="match status" value="1"/>
</dbReference>
<dbReference type="InterPro" id="IPR009097">
    <property type="entry name" value="Cyclic_Pdiesterase"/>
</dbReference>
<dbReference type="Proteomes" id="UP001230156">
    <property type="component" value="Unassembled WGS sequence"/>
</dbReference>
<dbReference type="Pfam" id="PF13563">
    <property type="entry name" value="2_5_RNA_ligase2"/>
    <property type="match status" value="1"/>
</dbReference>
<protein>
    <submittedName>
        <fullName evidence="1">2'-5' RNA ligase family protein</fullName>
    </submittedName>
</protein>